<protein>
    <recommendedName>
        <fullName evidence="3">Xylose isomerase-like TIM barrel protein</fullName>
    </recommendedName>
</protein>
<evidence type="ECO:0008006" key="3">
    <source>
        <dbReference type="Google" id="ProtNLM"/>
    </source>
</evidence>
<evidence type="ECO:0000313" key="1">
    <source>
        <dbReference type="EMBL" id="TCT12589.1"/>
    </source>
</evidence>
<dbReference type="RefSeq" id="WP_132805360.1">
    <property type="nucleotide sequence ID" value="NZ_SMAK01000002.1"/>
</dbReference>
<proteinExistence type="predicted"/>
<comment type="caution">
    <text evidence="1">The sequence shown here is derived from an EMBL/GenBank/DDBJ whole genome shotgun (WGS) entry which is preliminary data.</text>
</comment>
<dbReference type="SUPFAM" id="SSF51658">
    <property type="entry name" value="Xylose isomerase-like"/>
    <property type="match status" value="1"/>
</dbReference>
<dbReference type="NCBIfam" id="NF035939">
    <property type="entry name" value="TIM_EboE"/>
    <property type="match status" value="1"/>
</dbReference>
<dbReference type="Proteomes" id="UP000295678">
    <property type="component" value="Unassembled WGS sequence"/>
</dbReference>
<organism evidence="1 2">
    <name type="scientific">Tepidamorphus gemmatus</name>
    <dbReference type="NCBI Taxonomy" id="747076"/>
    <lineage>
        <taxon>Bacteria</taxon>
        <taxon>Pseudomonadati</taxon>
        <taxon>Pseudomonadota</taxon>
        <taxon>Alphaproteobacteria</taxon>
        <taxon>Hyphomicrobiales</taxon>
        <taxon>Tepidamorphaceae</taxon>
        <taxon>Tepidamorphus</taxon>
    </lineage>
</organism>
<reference evidence="1 2" key="1">
    <citation type="submission" date="2019-03" db="EMBL/GenBank/DDBJ databases">
        <title>Genomic Encyclopedia of Type Strains, Phase IV (KMG-IV): sequencing the most valuable type-strain genomes for metagenomic binning, comparative biology and taxonomic classification.</title>
        <authorList>
            <person name="Goeker M."/>
        </authorList>
    </citation>
    <scope>NUCLEOTIDE SEQUENCE [LARGE SCALE GENOMIC DNA]</scope>
    <source>
        <strain evidence="1 2">DSM 19345</strain>
    </source>
</reference>
<keyword evidence="2" id="KW-1185">Reference proteome</keyword>
<dbReference type="OrthoDB" id="9785907at2"/>
<gene>
    <name evidence="1" type="ORF">EDC22_102274</name>
</gene>
<name>A0A4R3MFG3_9HYPH</name>
<dbReference type="InterPro" id="IPR036237">
    <property type="entry name" value="Xyl_isomerase-like_sf"/>
</dbReference>
<dbReference type="AlphaFoldDB" id="A0A4R3MFG3"/>
<dbReference type="Gene3D" id="3.20.20.150">
    <property type="entry name" value="Divalent-metal-dependent TIM barrel enzymes"/>
    <property type="match status" value="1"/>
</dbReference>
<sequence length="403" mass="44005">MRLGREGESGPDLGHLTYCTNIHPGESWPEMAAALSAHVPAIKGAVSPGAPFGLGLRIAADAAATLGTAGARAELADLLAETDTYLFTINGFPFGAFHGKRVKENVYAPDWSTSERLAYTDGLADLLAAFLPEHVAMGSISTVPVTFRGWADAARLEAAVENLISHAALLIDIERERGRHIALALEPEPCCYLETIEETVRFFEDRLFVRSARRRLADRARMSMAGTEAALRRHLGVCYDVCHAAVEFEDAAGSLALLERAGITIPKLQLSSALRIAAIDGTAAAALKPFEEPVYLHQVVERTPDGLTRYLDLPDALASVHGAEGREWRVHFHVPVFLAELEAFSTTQDFLGQVIARHRDRPVSQHLEVETYTWDVLPPEYRTVDVGAAIARELNWVLGELRA</sequence>
<dbReference type="EMBL" id="SMAK01000002">
    <property type="protein sequence ID" value="TCT12589.1"/>
    <property type="molecule type" value="Genomic_DNA"/>
</dbReference>
<accession>A0A4R3MFG3</accession>
<evidence type="ECO:0000313" key="2">
    <source>
        <dbReference type="Proteomes" id="UP000295678"/>
    </source>
</evidence>